<organism evidence="2 3">
    <name type="scientific">Gossypium anomalum</name>
    <dbReference type="NCBI Taxonomy" id="47600"/>
    <lineage>
        <taxon>Eukaryota</taxon>
        <taxon>Viridiplantae</taxon>
        <taxon>Streptophyta</taxon>
        <taxon>Embryophyta</taxon>
        <taxon>Tracheophyta</taxon>
        <taxon>Spermatophyta</taxon>
        <taxon>Magnoliopsida</taxon>
        <taxon>eudicotyledons</taxon>
        <taxon>Gunneridae</taxon>
        <taxon>Pentapetalae</taxon>
        <taxon>rosids</taxon>
        <taxon>malvids</taxon>
        <taxon>Malvales</taxon>
        <taxon>Malvaceae</taxon>
        <taxon>Malvoideae</taxon>
        <taxon>Gossypium</taxon>
    </lineage>
</organism>
<evidence type="ECO:0000256" key="1">
    <source>
        <dbReference type="SAM" id="Phobius"/>
    </source>
</evidence>
<reference evidence="2 3" key="1">
    <citation type="journal article" date="2021" name="bioRxiv">
        <title>The Gossypium anomalum genome as a resource for cotton improvement and evolutionary analysis of hybrid incompatibility.</title>
        <authorList>
            <person name="Grover C.E."/>
            <person name="Yuan D."/>
            <person name="Arick M.A."/>
            <person name="Miller E.R."/>
            <person name="Hu G."/>
            <person name="Peterson D.G."/>
            <person name="Wendel J.F."/>
            <person name="Udall J.A."/>
        </authorList>
    </citation>
    <scope>NUCLEOTIDE SEQUENCE [LARGE SCALE GENOMIC DNA]</scope>
    <source>
        <strain evidence="2">JFW-Udall</strain>
        <tissue evidence="2">Leaf</tissue>
    </source>
</reference>
<dbReference type="Proteomes" id="UP000701853">
    <property type="component" value="Chromosome 2"/>
</dbReference>
<dbReference type="AlphaFoldDB" id="A0A8J5ZFS2"/>
<proteinExistence type="predicted"/>
<dbReference type="EMBL" id="JAHUZN010000002">
    <property type="protein sequence ID" value="KAG8501223.1"/>
    <property type="molecule type" value="Genomic_DNA"/>
</dbReference>
<keyword evidence="1" id="KW-0812">Transmembrane</keyword>
<feature type="transmembrane region" description="Helical" evidence="1">
    <location>
        <begin position="20"/>
        <end position="40"/>
    </location>
</feature>
<gene>
    <name evidence="2" type="ORF">CXB51_003350</name>
</gene>
<sequence length="110" mass="13076">MLWGNIGDNSSGFLGDLDGFIQQLVNFLCSLWMLLVIICMDLKKFNLHKNSFFFFFFLLLGFASFVLFFFFLVFLIYHTEDVFRVGGFRYSFNLIFMHLFVCLYRIISLL</sequence>
<comment type="caution">
    <text evidence="2">The sequence shown here is derived from an EMBL/GenBank/DDBJ whole genome shotgun (WGS) entry which is preliminary data.</text>
</comment>
<accession>A0A8J5ZFS2</accession>
<name>A0A8J5ZFS2_9ROSI</name>
<feature type="transmembrane region" description="Helical" evidence="1">
    <location>
        <begin position="90"/>
        <end position="107"/>
    </location>
</feature>
<feature type="transmembrane region" description="Helical" evidence="1">
    <location>
        <begin position="52"/>
        <end position="78"/>
    </location>
</feature>
<protein>
    <submittedName>
        <fullName evidence="2">Uncharacterized protein</fullName>
    </submittedName>
</protein>
<keyword evidence="1" id="KW-1133">Transmembrane helix</keyword>
<evidence type="ECO:0000313" key="2">
    <source>
        <dbReference type="EMBL" id="KAG8501223.1"/>
    </source>
</evidence>
<evidence type="ECO:0000313" key="3">
    <source>
        <dbReference type="Proteomes" id="UP000701853"/>
    </source>
</evidence>
<keyword evidence="3" id="KW-1185">Reference proteome</keyword>
<keyword evidence="1" id="KW-0472">Membrane</keyword>